<feature type="transmembrane region" description="Helical" evidence="1">
    <location>
        <begin position="240"/>
        <end position="265"/>
    </location>
</feature>
<dbReference type="InParanoid" id="A0A2J6TNJ4"/>
<dbReference type="AlphaFoldDB" id="A0A2J6TNJ4"/>
<protein>
    <submittedName>
        <fullName evidence="2">Uncharacterized protein</fullName>
    </submittedName>
</protein>
<evidence type="ECO:0000313" key="3">
    <source>
        <dbReference type="Proteomes" id="UP000235371"/>
    </source>
</evidence>
<gene>
    <name evidence="2" type="ORF">K444DRAFT_520630</name>
</gene>
<reference evidence="2 3" key="1">
    <citation type="submission" date="2016-04" db="EMBL/GenBank/DDBJ databases">
        <title>A degradative enzymes factory behind the ericoid mycorrhizal symbiosis.</title>
        <authorList>
            <consortium name="DOE Joint Genome Institute"/>
            <person name="Martino E."/>
            <person name="Morin E."/>
            <person name="Grelet G."/>
            <person name="Kuo A."/>
            <person name="Kohler A."/>
            <person name="Daghino S."/>
            <person name="Barry K."/>
            <person name="Choi C."/>
            <person name="Cichocki N."/>
            <person name="Clum A."/>
            <person name="Copeland A."/>
            <person name="Hainaut M."/>
            <person name="Haridas S."/>
            <person name="Labutti K."/>
            <person name="Lindquist E."/>
            <person name="Lipzen A."/>
            <person name="Khouja H.-R."/>
            <person name="Murat C."/>
            <person name="Ohm R."/>
            <person name="Olson A."/>
            <person name="Spatafora J."/>
            <person name="Veneault-Fourrey C."/>
            <person name="Henrissat B."/>
            <person name="Grigoriev I."/>
            <person name="Martin F."/>
            <person name="Perotto S."/>
        </authorList>
    </citation>
    <scope>NUCLEOTIDE SEQUENCE [LARGE SCALE GENOMIC DNA]</scope>
    <source>
        <strain evidence="2 3">E</strain>
    </source>
</reference>
<keyword evidence="1" id="KW-0812">Transmembrane</keyword>
<proteinExistence type="predicted"/>
<dbReference type="Proteomes" id="UP000235371">
    <property type="component" value="Unassembled WGS sequence"/>
</dbReference>
<dbReference type="EMBL" id="KZ613749">
    <property type="protein sequence ID" value="PMD64591.1"/>
    <property type="molecule type" value="Genomic_DNA"/>
</dbReference>
<dbReference type="OrthoDB" id="2596908at2759"/>
<accession>A0A2J6TNJ4</accession>
<sequence>MEQKMRRVVDALIEPIERRQTTTGAGKVNVTEWDAQTAAACTASLEALNGVASNPSGMAVCYNLPFLDNTSGVFEADLRLYMISAPTGGFANIASPNVQVGLAYDGATVSAVNASSLKRRQEDETSLISWPRDEERLQKRVTAPTLVQSYAFVGQINKDLLATNMGTTALQKILVPTVTLTGQGATGQTVNTTLSNDQATFVSGVFAAVVTPTKSRVQPPIQTLVVAAGSPFVVPGLNILIFPIGAIITGIWTVLFIATIAYGTIGRMQFREQYRRRAARANKADMARI</sequence>
<dbReference type="RefSeq" id="XP_024741495.1">
    <property type="nucleotide sequence ID" value="XM_024874059.1"/>
</dbReference>
<name>A0A2J6TNJ4_9HELO</name>
<evidence type="ECO:0000313" key="2">
    <source>
        <dbReference type="EMBL" id="PMD64591.1"/>
    </source>
</evidence>
<dbReference type="STRING" id="1095630.A0A2J6TNJ4"/>
<keyword evidence="1" id="KW-0472">Membrane</keyword>
<keyword evidence="3" id="KW-1185">Reference proteome</keyword>
<evidence type="ECO:0000256" key="1">
    <source>
        <dbReference type="SAM" id="Phobius"/>
    </source>
</evidence>
<dbReference type="GeneID" id="36582139"/>
<organism evidence="2 3">
    <name type="scientific">Hyaloscypha bicolor E</name>
    <dbReference type="NCBI Taxonomy" id="1095630"/>
    <lineage>
        <taxon>Eukaryota</taxon>
        <taxon>Fungi</taxon>
        <taxon>Dikarya</taxon>
        <taxon>Ascomycota</taxon>
        <taxon>Pezizomycotina</taxon>
        <taxon>Leotiomycetes</taxon>
        <taxon>Helotiales</taxon>
        <taxon>Hyaloscyphaceae</taxon>
        <taxon>Hyaloscypha</taxon>
        <taxon>Hyaloscypha bicolor</taxon>
    </lineage>
</organism>
<keyword evidence="1" id="KW-1133">Transmembrane helix</keyword>